<dbReference type="InterPro" id="IPR036457">
    <property type="entry name" value="PPM-type-like_dom_sf"/>
</dbReference>
<evidence type="ECO:0000313" key="5">
    <source>
        <dbReference type="Proteomes" id="UP001348817"/>
    </source>
</evidence>
<name>A0AAU9DEU1_9BACT</name>
<dbReference type="SUPFAM" id="SSF81606">
    <property type="entry name" value="PP2C-like"/>
    <property type="match status" value="1"/>
</dbReference>
<evidence type="ECO:0000259" key="3">
    <source>
        <dbReference type="SMART" id="SM00331"/>
    </source>
</evidence>
<protein>
    <recommendedName>
        <fullName evidence="3">PPM-type phosphatase domain-containing protein</fullName>
    </recommendedName>
</protein>
<dbReference type="Pfam" id="PF07228">
    <property type="entry name" value="SpoIIE"/>
    <property type="match status" value="1"/>
</dbReference>
<feature type="transmembrane region" description="Helical" evidence="2">
    <location>
        <begin position="147"/>
        <end position="168"/>
    </location>
</feature>
<dbReference type="AlphaFoldDB" id="A0AAU9DEU1"/>
<dbReference type="PANTHER" id="PTHR43156:SF2">
    <property type="entry name" value="STAGE II SPORULATION PROTEIN E"/>
    <property type="match status" value="1"/>
</dbReference>
<dbReference type="InterPro" id="IPR029016">
    <property type="entry name" value="GAF-like_dom_sf"/>
</dbReference>
<organism evidence="4 5">
    <name type="scientific">Fulvitalea axinellae</name>
    <dbReference type="NCBI Taxonomy" id="1182444"/>
    <lineage>
        <taxon>Bacteria</taxon>
        <taxon>Pseudomonadati</taxon>
        <taxon>Bacteroidota</taxon>
        <taxon>Cytophagia</taxon>
        <taxon>Cytophagales</taxon>
        <taxon>Persicobacteraceae</taxon>
        <taxon>Fulvitalea</taxon>
    </lineage>
</organism>
<feature type="transmembrane region" description="Helical" evidence="2">
    <location>
        <begin position="246"/>
        <end position="269"/>
    </location>
</feature>
<dbReference type="SMART" id="SM00331">
    <property type="entry name" value="PP2C_SIG"/>
    <property type="match status" value="1"/>
</dbReference>
<feature type="transmembrane region" description="Helical" evidence="2">
    <location>
        <begin position="48"/>
        <end position="65"/>
    </location>
</feature>
<dbReference type="KEGG" id="fax:FUAX_34570"/>
<keyword evidence="2" id="KW-1133">Transmembrane helix</keyword>
<dbReference type="Proteomes" id="UP001348817">
    <property type="component" value="Chromosome"/>
</dbReference>
<evidence type="ECO:0000313" key="4">
    <source>
        <dbReference type="EMBL" id="BDD11025.1"/>
    </source>
</evidence>
<dbReference type="Gene3D" id="3.60.40.10">
    <property type="entry name" value="PPM-type phosphatase domain"/>
    <property type="match status" value="1"/>
</dbReference>
<sequence length="706" mass="80659">MLPDKYIARISALLSLLAWLAMLFSNLVKVLGASTNAPTGFHSGLSDFFLFAFVVFTYVFFRYKVNSKSQVNIIDLLWRVFVTGLVVTIVSLVIRGVVFDLGSKRLAQNPFFVSIVYDINSGMIMGFLLSTFTVWKKLVLYQKTKMLVRIWYVFEYGLLLGLGFLVAGIHGGNWLFNGLLIVLVILALVLSANLKWVAYLNFKQKWRGILLILLSIIYQLFFWYSLNDFSSQYHLLQRTELMEQVTVLALFAFTFIYSVFSLLVILFNLPTTSVFEQKASEIFNFQRLSHTGNNGNSEDQIYDILLDGSIGAVLANAAWLDILNKDEELQRVKSQFINEKEIRLIRELIDDTRIRKSLDTDPNKRFRPGRYTASLPHNHYRSVLVFPMFIQDRKVATLYLLKDVREGFNKDMTEMVRTFANQACISVENFRLLQEALETERYKEEIKIAKRVQQRLLPDRLDTNDDVDITAFSKAATEVGGDYYDAFSIDKERMALVIADVSGKGISAAYHMAEMKGVFQTLAQQGLDPKSFLVQANRALSRCLDRKSFITASYFIADAEKKTLTFARAGHCPTLYYDSETGKSSLIKGKGLGLGIVRNNDYEKFVEVNEVRYKADDVLLLFTDGITEAQNDNKEQFGEDKLRAIVEQNAKSTPEEIRKAIIEAVYDFCGKRYLDDDYTTVLLKFKGVENDSARPARMANFQRFIS</sequence>
<dbReference type="SUPFAM" id="SSF55781">
    <property type="entry name" value="GAF domain-like"/>
    <property type="match status" value="1"/>
</dbReference>
<gene>
    <name evidence="4" type="ORF">FUAX_34570</name>
</gene>
<feature type="transmembrane region" description="Helical" evidence="2">
    <location>
        <begin position="206"/>
        <end position="226"/>
    </location>
</feature>
<dbReference type="InterPro" id="IPR001932">
    <property type="entry name" value="PPM-type_phosphatase-like_dom"/>
</dbReference>
<accession>A0AAU9DEU1</accession>
<dbReference type="GO" id="GO:0016791">
    <property type="term" value="F:phosphatase activity"/>
    <property type="evidence" value="ECO:0007669"/>
    <property type="project" value="TreeGrafter"/>
</dbReference>
<reference evidence="4 5" key="1">
    <citation type="submission" date="2021-12" db="EMBL/GenBank/DDBJ databases">
        <title>Genome sequencing of bacteria with rrn-lacking chromosome and rrn-plasmid.</title>
        <authorList>
            <person name="Anda M."/>
            <person name="Iwasaki W."/>
        </authorList>
    </citation>
    <scope>NUCLEOTIDE SEQUENCE [LARGE SCALE GENOMIC DNA]</scope>
    <source>
        <strain evidence="4 5">DSM 100852</strain>
    </source>
</reference>
<proteinExistence type="predicted"/>
<keyword evidence="2" id="KW-0812">Transmembrane</keyword>
<dbReference type="RefSeq" id="WP_338392547.1">
    <property type="nucleotide sequence ID" value="NZ_AP025314.1"/>
</dbReference>
<feature type="transmembrane region" description="Helical" evidence="2">
    <location>
        <begin position="111"/>
        <end position="135"/>
    </location>
</feature>
<feature type="transmembrane region" description="Helical" evidence="2">
    <location>
        <begin position="174"/>
        <end position="194"/>
    </location>
</feature>
<keyword evidence="5" id="KW-1185">Reference proteome</keyword>
<dbReference type="PANTHER" id="PTHR43156">
    <property type="entry name" value="STAGE II SPORULATION PROTEIN E-RELATED"/>
    <property type="match status" value="1"/>
</dbReference>
<evidence type="ECO:0000256" key="2">
    <source>
        <dbReference type="SAM" id="Phobius"/>
    </source>
</evidence>
<feature type="transmembrane region" description="Helical" evidence="2">
    <location>
        <begin position="77"/>
        <end position="99"/>
    </location>
</feature>
<keyword evidence="1" id="KW-0378">Hydrolase</keyword>
<feature type="domain" description="PPM-type phosphatase" evidence="3">
    <location>
        <begin position="464"/>
        <end position="685"/>
    </location>
</feature>
<evidence type="ECO:0000256" key="1">
    <source>
        <dbReference type="ARBA" id="ARBA00022801"/>
    </source>
</evidence>
<keyword evidence="2" id="KW-0472">Membrane</keyword>
<dbReference type="Gene3D" id="3.30.450.40">
    <property type="match status" value="1"/>
</dbReference>
<dbReference type="EMBL" id="AP025314">
    <property type="protein sequence ID" value="BDD11025.1"/>
    <property type="molecule type" value="Genomic_DNA"/>
</dbReference>
<dbReference type="InterPro" id="IPR052016">
    <property type="entry name" value="Bact_Sigma-Reg"/>
</dbReference>